<dbReference type="Proteomes" id="UP000033115">
    <property type="component" value="Chromosome"/>
</dbReference>
<sequence>MTGIIDRFEEEFAVVELENMKMINIEKSKIPKEAEEGDVINIEDIITVNYAETEKRRNNIENLMEDLWK</sequence>
<dbReference type="KEGG" id="csq:CSCA_4156"/>
<evidence type="ECO:0000313" key="2">
    <source>
        <dbReference type="Proteomes" id="UP000033115"/>
    </source>
</evidence>
<dbReference type="InterPro" id="IPR021377">
    <property type="entry name" value="DUF3006"/>
</dbReference>
<evidence type="ECO:0000313" key="1">
    <source>
        <dbReference type="EMBL" id="AKA71281.1"/>
    </source>
</evidence>
<dbReference type="STRING" id="1548.CSCA_4156"/>
<accession>A0A0E3GS15</accession>
<proteinExistence type="predicted"/>
<dbReference type="RefSeq" id="WP_029161043.1">
    <property type="nucleotide sequence ID" value="NZ_CP009933.1"/>
</dbReference>
<gene>
    <name evidence="1" type="ORF">CSCA_4156</name>
</gene>
<dbReference type="AlphaFoldDB" id="A0A0E3GS15"/>
<dbReference type="EMBL" id="CP009933">
    <property type="protein sequence ID" value="AKA71281.1"/>
    <property type="molecule type" value="Genomic_DNA"/>
</dbReference>
<reference evidence="1 2" key="1">
    <citation type="journal article" date="2015" name="J. Biotechnol.">
        <title>Complete genome sequence of a malodorant-producing acetogen, Clostridium scatologenes ATCC 25775(T).</title>
        <authorList>
            <person name="Zhu Z."/>
            <person name="Guo T."/>
            <person name="Zheng H."/>
            <person name="Song T."/>
            <person name="Ouyang P."/>
            <person name="Xie J."/>
        </authorList>
    </citation>
    <scope>NUCLEOTIDE SEQUENCE [LARGE SCALE GENOMIC DNA]</scope>
    <source>
        <strain evidence="1 2">ATCC 25775</strain>
    </source>
</reference>
<dbReference type="Pfam" id="PF11213">
    <property type="entry name" value="DUF3006"/>
    <property type="match status" value="1"/>
</dbReference>
<dbReference type="HOGENOM" id="CLU_181623_2_0_9"/>
<dbReference type="Gene3D" id="6.20.120.50">
    <property type="match status" value="1"/>
</dbReference>
<protein>
    <submittedName>
        <fullName evidence="1">Uncharacterized protein</fullName>
    </submittedName>
</protein>
<keyword evidence="2" id="KW-1185">Reference proteome</keyword>
<name>A0A0E3GS15_CLOSL</name>
<organism evidence="1 2">
    <name type="scientific">Clostridium scatologenes</name>
    <dbReference type="NCBI Taxonomy" id="1548"/>
    <lineage>
        <taxon>Bacteria</taxon>
        <taxon>Bacillati</taxon>
        <taxon>Bacillota</taxon>
        <taxon>Clostridia</taxon>
        <taxon>Eubacteriales</taxon>
        <taxon>Clostridiaceae</taxon>
        <taxon>Clostridium</taxon>
    </lineage>
</organism>